<proteinExistence type="predicted"/>
<accession>A0A225D281</accession>
<keyword evidence="2" id="KW-1185">Reference proteome</keyword>
<dbReference type="Proteomes" id="UP000214646">
    <property type="component" value="Unassembled WGS sequence"/>
</dbReference>
<protein>
    <submittedName>
        <fullName evidence="1">N-carbamoylputrescine amidase / Omega amidase</fullName>
    </submittedName>
</protein>
<evidence type="ECO:0000313" key="2">
    <source>
        <dbReference type="Proteomes" id="UP000214646"/>
    </source>
</evidence>
<gene>
    <name evidence="1" type="ORF">FRUB_08195</name>
</gene>
<dbReference type="RefSeq" id="WP_088258799.1">
    <property type="nucleotide sequence ID" value="NZ_NIDE01000017.1"/>
</dbReference>
<evidence type="ECO:0000313" key="1">
    <source>
        <dbReference type="EMBL" id="OWK35632.1"/>
    </source>
</evidence>
<reference evidence="2" key="1">
    <citation type="submission" date="2017-06" db="EMBL/GenBank/DDBJ databases">
        <title>Genome analysis of Fimbriiglobus ruber SP5, the first member of the order Planctomycetales with confirmed chitinolytic capability.</title>
        <authorList>
            <person name="Ravin N.V."/>
            <person name="Rakitin A.L."/>
            <person name="Ivanova A.A."/>
            <person name="Beletsky A.V."/>
            <person name="Kulichevskaya I.S."/>
            <person name="Mardanov A.V."/>
            <person name="Dedysh S.N."/>
        </authorList>
    </citation>
    <scope>NUCLEOTIDE SEQUENCE [LARGE SCALE GENOMIC DNA]</scope>
    <source>
        <strain evidence="2">SP5</strain>
    </source>
</reference>
<name>A0A225D281_9BACT</name>
<dbReference type="OrthoDB" id="9952282at2"/>
<comment type="caution">
    <text evidence="1">The sequence shown here is derived from an EMBL/GenBank/DDBJ whole genome shotgun (WGS) entry which is preliminary data.</text>
</comment>
<dbReference type="EMBL" id="NIDE01000017">
    <property type="protein sequence ID" value="OWK35632.1"/>
    <property type="molecule type" value="Genomic_DNA"/>
</dbReference>
<organism evidence="1 2">
    <name type="scientific">Fimbriiglobus ruber</name>
    <dbReference type="NCBI Taxonomy" id="1908690"/>
    <lineage>
        <taxon>Bacteria</taxon>
        <taxon>Pseudomonadati</taxon>
        <taxon>Planctomycetota</taxon>
        <taxon>Planctomycetia</taxon>
        <taxon>Gemmatales</taxon>
        <taxon>Gemmataceae</taxon>
        <taxon>Fimbriiglobus</taxon>
    </lineage>
</organism>
<sequence>MSPTTPSTSPLPTCDERIEAVMTQLWPKIDQVVRQLVERAVDVPEAEEFGAIDLEFRDAGQELVTDVRQASLASRKKGVRGQ</sequence>
<dbReference type="AlphaFoldDB" id="A0A225D281"/>